<feature type="compositionally biased region" description="Gly residues" evidence="1">
    <location>
        <begin position="852"/>
        <end position="872"/>
    </location>
</feature>
<protein>
    <submittedName>
        <fullName evidence="2">Uncharacterized protein</fullName>
    </submittedName>
</protein>
<evidence type="ECO:0000313" key="2">
    <source>
        <dbReference type="EMBL" id="OSX72791.1"/>
    </source>
</evidence>
<feature type="compositionally biased region" description="Low complexity" evidence="1">
    <location>
        <begin position="824"/>
        <end position="840"/>
    </location>
</feature>
<dbReference type="Proteomes" id="UP000218209">
    <property type="component" value="Unassembled WGS sequence"/>
</dbReference>
<evidence type="ECO:0000256" key="1">
    <source>
        <dbReference type="SAM" id="MobiDB-lite"/>
    </source>
</evidence>
<feature type="compositionally biased region" description="Basic residues" evidence="1">
    <location>
        <begin position="814"/>
        <end position="823"/>
    </location>
</feature>
<feature type="region of interest" description="Disordered" evidence="1">
    <location>
        <begin position="729"/>
        <end position="872"/>
    </location>
</feature>
<feature type="compositionally biased region" description="Basic and acidic residues" evidence="1">
    <location>
        <begin position="243"/>
        <end position="260"/>
    </location>
</feature>
<accession>A0A1X6NVZ8</accession>
<feature type="compositionally biased region" description="Basic and acidic residues" evidence="1">
    <location>
        <begin position="493"/>
        <end position="503"/>
    </location>
</feature>
<reference evidence="2 3" key="1">
    <citation type="submission" date="2017-03" db="EMBL/GenBank/DDBJ databases">
        <title>WGS assembly of Porphyra umbilicalis.</title>
        <authorList>
            <person name="Brawley S.H."/>
            <person name="Blouin N.A."/>
            <person name="Ficko-Blean E."/>
            <person name="Wheeler G.L."/>
            <person name="Lohr M."/>
            <person name="Goodson H.V."/>
            <person name="Jenkins J.W."/>
            <person name="Blaby-Haas C.E."/>
            <person name="Helliwell K.E."/>
            <person name="Chan C."/>
            <person name="Marriage T."/>
            <person name="Bhattacharya D."/>
            <person name="Klein A.S."/>
            <person name="Badis Y."/>
            <person name="Brodie J."/>
            <person name="Cao Y."/>
            <person name="Collen J."/>
            <person name="Dittami S.M."/>
            <person name="Gachon C.M."/>
            <person name="Green B.R."/>
            <person name="Karpowicz S."/>
            <person name="Kim J.W."/>
            <person name="Kudahl U."/>
            <person name="Lin S."/>
            <person name="Michel G."/>
            <person name="Mittag M."/>
            <person name="Olson B.J."/>
            <person name="Pangilinan J."/>
            <person name="Peng Y."/>
            <person name="Qiu H."/>
            <person name="Shu S."/>
            <person name="Singer J.T."/>
            <person name="Smith A.G."/>
            <person name="Sprecher B.N."/>
            <person name="Wagner V."/>
            <person name="Wang W."/>
            <person name="Wang Z.-Y."/>
            <person name="Yan J."/>
            <person name="Yarish C."/>
            <person name="Zoeuner-Riek S."/>
            <person name="Zhuang Y."/>
            <person name="Zou Y."/>
            <person name="Lindquist E.A."/>
            <person name="Grimwood J."/>
            <person name="Barry K."/>
            <person name="Rokhsar D.S."/>
            <person name="Schmutz J."/>
            <person name="Stiller J.W."/>
            <person name="Grossman A.R."/>
            <person name="Prochnik S.E."/>
        </authorList>
    </citation>
    <scope>NUCLEOTIDE SEQUENCE [LARGE SCALE GENOMIC DNA]</scope>
    <source>
        <strain evidence="2">4086291</strain>
    </source>
</reference>
<evidence type="ECO:0000313" key="3">
    <source>
        <dbReference type="Proteomes" id="UP000218209"/>
    </source>
</evidence>
<gene>
    <name evidence="2" type="ORF">BU14_0404s0018</name>
</gene>
<keyword evidence="3" id="KW-1185">Reference proteome</keyword>
<proteinExistence type="predicted"/>
<feature type="compositionally biased region" description="Low complexity" evidence="1">
    <location>
        <begin position="581"/>
        <end position="596"/>
    </location>
</feature>
<organism evidence="2 3">
    <name type="scientific">Porphyra umbilicalis</name>
    <name type="common">Purple laver</name>
    <name type="synonym">Red alga</name>
    <dbReference type="NCBI Taxonomy" id="2786"/>
    <lineage>
        <taxon>Eukaryota</taxon>
        <taxon>Rhodophyta</taxon>
        <taxon>Bangiophyceae</taxon>
        <taxon>Bangiales</taxon>
        <taxon>Bangiaceae</taxon>
        <taxon>Porphyra</taxon>
    </lineage>
</organism>
<feature type="compositionally biased region" description="Low complexity" evidence="1">
    <location>
        <begin position="783"/>
        <end position="794"/>
    </location>
</feature>
<feature type="compositionally biased region" description="Low complexity" evidence="1">
    <location>
        <begin position="743"/>
        <end position="753"/>
    </location>
</feature>
<dbReference type="EMBL" id="KV919038">
    <property type="protein sequence ID" value="OSX72791.1"/>
    <property type="molecule type" value="Genomic_DNA"/>
</dbReference>
<dbReference type="AlphaFoldDB" id="A0A1X6NVZ8"/>
<feature type="compositionally biased region" description="Basic and acidic residues" evidence="1">
    <location>
        <begin position="382"/>
        <end position="399"/>
    </location>
</feature>
<feature type="compositionally biased region" description="Low complexity" evidence="1">
    <location>
        <begin position="400"/>
        <end position="424"/>
    </location>
</feature>
<feature type="region of interest" description="Disordered" evidence="1">
    <location>
        <begin position="382"/>
        <end position="604"/>
    </location>
</feature>
<feature type="compositionally biased region" description="Basic residues" evidence="1">
    <location>
        <begin position="455"/>
        <end position="487"/>
    </location>
</feature>
<name>A0A1X6NVZ8_PORUM</name>
<feature type="compositionally biased region" description="Basic and acidic residues" evidence="1">
    <location>
        <begin position="531"/>
        <end position="540"/>
    </location>
</feature>
<sequence length="872" mass="93064">MWNCGGLPRTCHLYRIVVRGGTSLLLSRFGCVAWVWTFSGPGRLMAYGDAPGGVDEKRQRERAAQGGEWVTSAARQPVHDWQLTLSLPAIRDDQAIVGRRSSRLTNLAVSGSHTRANVRTSCPASSNSNTVYRAIRDGLSASSVPLPLSYTNVSGASAPLVRHVVVPVERHGNGELAAKRRHVLPVDQVVANVPHAREAPHARILRRVVEHHDQGLGAGKQRLALGGGEHLARRVELGGADQPPRRAGDARVQAEKRHPAAELQEGEPIVARRRHGHVRLRVLPKLLARVHVVVTRHRRDVGGRTKARKVLFGEGKLALNGQVGHIPGNDQVIHRVGAHVRHGRGEDVAGELVRPPQHQDVEQPKHPPVGKVERPLVPKALRIKDVHVRDERKPADAPRRAAAAAPTAAAAAATPRRRPITPAANRHVGGRVETPPRAAGHRIHADGSAAGGGGRSRRPGGNHGAHRRRGGAQPSRRRRARRPHRRPQLLQRGRGEEGGRRYSPDGGGHRVTVSRGRRKEEPSWRLAMESKSVRDEKDAAKGSGRMDGGGVEGEGKRRHRWGERRRRGSAGDVSDQTLGKRAPATPAGGAVGARPTLHVDGSNVVRQRARELTTSSVVTLTSEADQSRLNGYSVQLRLQRGHISTNWITMDSNRADQRSWPLLGGADAAGVTRRRAGRGHGADRRLTPSVLPWRSAPPPWRAVHHRRFFIACSPRRGGTAIATPAVAADAPAAARARPRGAPRRGLGAPPRGAAARRLRPRPAAAAAAVDGGGDGRRRPPAAPRRAAPAVAPPVSRRPRPRTGTAAARGGGGAPRRRAARRRASVAVAPRRVWAGRGTRAARGRGGASASAVGGGVAGVGARGGGGARPSVK</sequence>
<feature type="region of interest" description="Disordered" evidence="1">
    <location>
        <begin position="236"/>
        <end position="266"/>
    </location>
</feature>
<feature type="compositionally biased region" description="Basic residues" evidence="1">
    <location>
        <begin position="556"/>
        <end position="568"/>
    </location>
</feature>